<feature type="transmembrane region" description="Helical" evidence="6">
    <location>
        <begin position="314"/>
        <end position="332"/>
    </location>
</feature>
<evidence type="ECO:0000313" key="7">
    <source>
        <dbReference type="EMBL" id="CUO28053.1"/>
    </source>
</evidence>
<keyword evidence="4 6" id="KW-1133">Transmembrane helix</keyword>
<gene>
    <name evidence="7" type="ORF">ERS852406_01634</name>
</gene>
<feature type="transmembrane region" description="Helical" evidence="6">
    <location>
        <begin position="66"/>
        <end position="89"/>
    </location>
</feature>
<dbReference type="Proteomes" id="UP000095706">
    <property type="component" value="Unassembled WGS sequence"/>
</dbReference>
<keyword evidence="2" id="KW-0813">Transport</keyword>
<dbReference type="Gene3D" id="1.20.1250.20">
    <property type="entry name" value="MFS general substrate transporter like domains"/>
    <property type="match status" value="1"/>
</dbReference>
<dbReference type="EMBL" id="CYYV01000007">
    <property type="protein sequence ID" value="CUO28053.1"/>
    <property type="molecule type" value="Genomic_DNA"/>
</dbReference>
<accession>A0A174DRF8</accession>
<keyword evidence="3 6" id="KW-0812">Transmembrane</keyword>
<feature type="transmembrane region" description="Helical" evidence="6">
    <location>
        <begin position="402"/>
        <end position="424"/>
    </location>
</feature>
<name>A0A174DRF8_9FIRM</name>
<dbReference type="PANTHER" id="PTHR23519:SF1">
    <property type="entry name" value="AUTOPHAGY-RELATED PROTEIN 22"/>
    <property type="match status" value="1"/>
</dbReference>
<dbReference type="InterPro" id="IPR036259">
    <property type="entry name" value="MFS_trans_sf"/>
</dbReference>
<dbReference type="SUPFAM" id="SSF103473">
    <property type="entry name" value="MFS general substrate transporter"/>
    <property type="match status" value="1"/>
</dbReference>
<feature type="transmembrane region" description="Helical" evidence="6">
    <location>
        <begin position="193"/>
        <end position="214"/>
    </location>
</feature>
<organism evidence="7 8">
    <name type="scientific">Fusicatenibacter saccharivorans</name>
    <dbReference type="NCBI Taxonomy" id="1150298"/>
    <lineage>
        <taxon>Bacteria</taxon>
        <taxon>Bacillati</taxon>
        <taxon>Bacillota</taxon>
        <taxon>Clostridia</taxon>
        <taxon>Lachnospirales</taxon>
        <taxon>Lachnospiraceae</taxon>
        <taxon>Fusicatenibacter</taxon>
    </lineage>
</organism>
<dbReference type="InterPro" id="IPR024671">
    <property type="entry name" value="Atg22-like"/>
</dbReference>
<reference evidence="7 8" key="1">
    <citation type="submission" date="2015-09" db="EMBL/GenBank/DDBJ databases">
        <authorList>
            <consortium name="Pathogen Informatics"/>
        </authorList>
    </citation>
    <scope>NUCLEOTIDE SEQUENCE [LARGE SCALE GENOMIC DNA]</scope>
    <source>
        <strain evidence="7 8">2789STDY5608849</strain>
    </source>
</reference>
<feature type="transmembrane region" description="Helical" evidence="6">
    <location>
        <begin position="284"/>
        <end position="305"/>
    </location>
</feature>
<evidence type="ECO:0000256" key="6">
    <source>
        <dbReference type="SAM" id="Phobius"/>
    </source>
</evidence>
<dbReference type="AlphaFoldDB" id="A0A174DRF8"/>
<evidence type="ECO:0000256" key="4">
    <source>
        <dbReference type="ARBA" id="ARBA00022989"/>
    </source>
</evidence>
<evidence type="ECO:0000256" key="2">
    <source>
        <dbReference type="ARBA" id="ARBA00022448"/>
    </source>
</evidence>
<dbReference type="PANTHER" id="PTHR23519">
    <property type="entry name" value="AUTOPHAGY-RELATED PROTEIN 22"/>
    <property type="match status" value="1"/>
</dbReference>
<dbReference type="RefSeq" id="WP_055227583.1">
    <property type="nucleotide sequence ID" value="NZ_CYYV01000007.1"/>
</dbReference>
<dbReference type="InterPro" id="IPR050495">
    <property type="entry name" value="ATG22/LtaA_families"/>
</dbReference>
<keyword evidence="5 6" id="KW-0472">Membrane</keyword>
<comment type="subcellular location">
    <subcellularLocation>
        <location evidence="1">Endomembrane system</location>
        <topology evidence="1">Multi-pass membrane protein</topology>
    </subcellularLocation>
</comment>
<dbReference type="GO" id="GO:0012505">
    <property type="term" value="C:endomembrane system"/>
    <property type="evidence" value="ECO:0007669"/>
    <property type="project" value="UniProtKB-SubCell"/>
</dbReference>
<feature type="transmembrane region" description="Helical" evidence="6">
    <location>
        <begin position="161"/>
        <end position="181"/>
    </location>
</feature>
<evidence type="ECO:0000256" key="1">
    <source>
        <dbReference type="ARBA" id="ARBA00004127"/>
    </source>
</evidence>
<feature type="transmembrane region" description="Helical" evidence="6">
    <location>
        <begin position="251"/>
        <end position="269"/>
    </location>
</feature>
<evidence type="ECO:0000256" key="3">
    <source>
        <dbReference type="ARBA" id="ARBA00022692"/>
    </source>
</evidence>
<feature type="transmembrane region" description="Helical" evidence="6">
    <location>
        <begin position="338"/>
        <end position="354"/>
    </location>
</feature>
<sequence length="433" mass="47027">MGGLFRALNRTKVFRNLTEQEFAWVLYDVGNSAFIMIACSLIPIWFKSLAIGTEPGKISSDQATAYYSIAIAIVTVVVALIGPVCGVLADHKDKKKIFFTTTAGLGIAGCVLNGFATSWVLFLVIYILTRICYNASLTIYDSMLNDVTTEERMDEVSSYGYAWGYLGSCIPFLVALIAYVLGPDMVGVLPDSVSKIIGFGVTALWWLIVTLPLLKGYKQKNYVETKAVTVGQTFGKIFGTLKKMAVSDRKVFFFLIGFFLYIDGVGTIIDNCINIGTDLNLNTVGQVIFLLATQVVAFGGSLFFAKLSRKKDTVSLILICIAGYFCICLYALTLRTLVHFAILAFGVGCFQGSIQSLSRSYYSKIIPAENSGEYFGIYDIFAKGASFLGSAVIAAVKLAGGTINVAVACLAIFFALGFVFLKIADRQPMAGER</sequence>
<protein>
    <submittedName>
        <fullName evidence="7">H+ Antiporter protein</fullName>
    </submittedName>
</protein>
<evidence type="ECO:0000256" key="5">
    <source>
        <dbReference type="ARBA" id="ARBA00023136"/>
    </source>
</evidence>
<evidence type="ECO:0000313" key="8">
    <source>
        <dbReference type="Proteomes" id="UP000095706"/>
    </source>
</evidence>
<feature type="transmembrane region" description="Helical" evidence="6">
    <location>
        <begin position="21"/>
        <end position="46"/>
    </location>
</feature>
<proteinExistence type="predicted"/>
<feature type="transmembrane region" description="Helical" evidence="6">
    <location>
        <begin position="96"/>
        <end position="115"/>
    </location>
</feature>
<dbReference type="Pfam" id="PF11700">
    <property type="entry name" value="ATG22"/>
    <property type="match status" value="2"/>
</dbReference>
<feature type="transmembrane region" description="Helical" evidence="6">
    <location>
        <begin position="375"/>
        <end position="396"/>
    </location>
</feature>